<gene>
    <name evidence="2" type="ORF">PMACD_LOCUS15631</name>
</gene>
<evidence type="ECO:0000256" key="1">
    <source>
        <dbReference type="SAM" id="SignalP"/>
    </source>
</evidence>
<feature type="chain" id="PRO_5032883207" evidence="1">
    <location>
        <begin position="18"/>
        <end position="119"/>
    </location>
</feature>
<reference evidence="2" key="1">
    <citation type="submission" date="2021-02" db="EMBL/GenBank/DDBJ databases">
        <authorList>
            <person name="Steward A R."/>
        </authorList>
    </citation>
    <scope>NUCLEOTIDE SEQUENCE</scope>
</reference>
<organism evidence="2 3">
    <name type="scientific">Pieris macdunnoughi</name>
    <dbReference type="NCBI Taxonomy" id="345717"/>
    <lineage>
        <taxon>Eukaryota</taxon>
        <taxon>Metazoa</taxon>
        <taxon>Ecdysozoa</taxon>
        <taxon>Arthropoda</taxon>
        <taxon>Hexapoda</taxon>
        <taxon>Insecta</taxon>
        <taxon>Pterygota</taxon>
        <taxon>Neoptera</taxon>
        <taxon>Endopterygota</taxon>
        <taxon>Lepidoptera</taxon>
        <taxon>Glossata</taxon>
        <taxon>Ditrysia</taxon>
        <taxon>Papilionoidea</taxon>
        <taxon>Pieridae</taxon>
        <taxon>Pierinae</taxon>
        <taxon>Pieris</taxon>
    </lineage>
</organism>
<dbReference type="Proteomes" id="UP000663880">
    <property type="component" value="Unassembled WGS sequence"/>
</dbReference>
<proteinExistence type="predicted"/>
<evidence type="ECO:0000313" key="2">
    <source>
        <dbReference type="EMBL" id="CAF4950460.1"/>
    </source>
</evidence>
<dbReference type="OrthoDB" id="7272008at2759"/>
<name>A0A821Y962_9NEOP</name>
<evidence type="ECO:0000313" key="3">
    <source>
        <dbReference type="Proteomes" id="UP000663880"/>
    </source>
</evidence>
<keyword evidence="1" id="KW-0732">Signal</keyword>
<keyword evidence="3" id="KW-1185">Reference proteome</keyword>
<dbReference type="EMBL" id="CAJOBZ010000072">
    <property type="protein sequence ID" value="CAF4950460.1"/>
    <property type="molecule type" value="Genomic_DNA"/>
</dbReference>
<feature type="signal peptide" evidence="1">
    <location>
        <begin position="1"/>
        <end position="17"/>
    </location>
</feature>
<sequence length="119" mass="13965">MEAKIFVLLTLCYTVSSVPISTNFISEEVASNDHIIMKRFVNPSLPLGEFSRDSLSRVRTKRSEEDECEKLDLCKLHARSQHNFIAAFQLYFVNKENARLWDHRAHTISDCYQLYNCYR</sequence>
<protein>
    <submittedName>
        <fullName evidence="2">Uncharacterized protein</fullName>
    </submittedName>
</protein>
<accession>A0A821Y962</accession>
<dbReference type="AlphaFoldDB" id="A0A821Y962"/>
<comment type="caution">
    <text evidence="2">The sequence shown here is derived from an EMBL/GenBank/DDBJ whole genome shotgun (WGS) entry which is preliminary data.</text>
</comment>